<dbReference type="RefSeq" id="WP_343982719.1">
    <property type="nucleotide sequence ID" value="NZ_BAAAJG010000015.1"/>
</dbReference>
<name>A0ABW4FXW4_9PSEU</name>
<comment type="caution">
    <text evidence="1">The sequence shown here is derived from an EMBL/GenBank/DDBJ whole genome shotgun (WGS) entry which is preliminary data.</text>
</comment>
<sequence>MLAWPPEIDEEPPWSTCPKARSPALSARNRGRWPATSCVDYTVLGLHLLETYGTTYTARDVAAEWLSRFPVHQLFTAERATCQNLVREVSLAEAGEHHNPYREWIGALIRADIFGFAAPGQPRKAALLSY</sequence>
<dbReference type="EMBL" id="JBHUCP010000047">
    <property type="protein sequence ID" value="MFD1534915.1"/>
    <property type="molecule type" value="Genomic_DNA"/>
</dbReference>
<evidence type="ECO:0000313" key="1">
    <source>
        <dbReference type="EMBL" id="MFD1534915.1"/>
    </source>
</evidence>
<protein>
    <submittedName>
        <fullName evidence="1">ADP-ribosylglycohydrolase family protein</fullName>
    </submittedName>
</protein>
<dbReference type="Pfam" id="PF03747">
    <property type="entry name" value="ADP_ribosyl_GH"/>
    <property type="match status" value="1"/>
</dbReference>
<dbReference type="Proteomes" id="UP001597145">
    <property type="component" value="Unassembled WGS sequence"/>
</dbReference>
<dbReference type="Gene3D" id="1.10.4080.10">
    <property type="entry name" value="ADP-ribosylation/Crystallin J1"/>
    <property type="match status" value="1"/>
</dbReference>
<proteinExistence type="predicted"/>
<keyword evidence="2" id="KW-1185">Reference proteome</keyword>
<organism evidence="1 2">
    <name type="scientific">Pseudonocardia aurantiaca</name>
    <dbReference type="NCBI Taxonomy" id="75290"/>
    <lineage>
        <taxon>Bacteria</taxon>
        <taxon>Bacillati</taxon>
        <taxon>Actinomycetota</taxon>
        <taxon>Actinomycetes</taxon>
        <taxon>Pseudonocardiales</taxon>
        <taxon>Pseudonocardiaceae</taxon>
        <taxon>Pseudonocardia</taxon>
    </lineage>
</organism>
<reference evidence="2" key="1">
    <citation type="journal article" date="2019" name="Int. J. Syst. Evol. Microbiol.">
        <title>The Global Catalogue of Microorganisms (GCM) 10K type strain sequencing project: providing services to taxonomists for standard genome sequencing and annotation.</title>
        <authorList>
            <consortium name="The Broad Institute Genomics Platform"/>
            <consortium name="The Broad Institute Genome Sequencing Center for Infectious Disease"/>
            <person name="Wu L."/>
            <person name="Ma J."/>
        </authorList>
    </citation>
    <scope>NUCLEOTIDE SEQUENCE [LARGE SCALE GENOMIC DNA]</scope>
    <source>
        <strain evidence="2">JCM 12165</strain>
    </source>
</reference>
<evidence type="ECO:0000313" key="2">
    <source>
        <dbReference type="Proteomes" id="UP001597145"/>
    </source>
</evidence>
<accession>A0ABW4FXW4</accession>
<gene>
    <name evidence="1" type="ORF">ACFSCY_36430</name>
</gene>
<dbReference type="SUPFAM" id="SSF101478">
    <property type="entry name" value="ADP-ribosylglycohydrolase"/>
    <property type="match status" value="1"/>
</dbReference>
<dbReference type="InterPro" id="IPR036705">
    <property type="entry name" value="Ribosyl_crysJ1_sf"/>
</dbReference>
<dbReference type="InterPro" id="IPR005502">
    <property type="entry name" value="Ribosyl_crysJ1"/>
</dbReference>